<reference evidence="2 3" key="1">
    <citation type="journal article" date="2018" name="PLoS Pathog.">
        <title>Evolution of structural diversity of trichothecenes, a family of toxins produced by plant pathogenic and entomopathogenic fungi.</title>
        <authorList>
            <person name="Proctor R.H."/>
            <person name="McCormick S.P."/>
            <person name="Kim H.S."/>
            <person name="Cardoza R.E."/>
            <person name="Stanley A.M."/>
            <person name="Lindo L."/>
            <person name="Kelly A."/>
            <person name="Brown D.W."/>
            <person name="Lee T."/>
            <person name="Vaughan M.M."/>
            <person name="Alexander N.J."/>
            <person name="Busman M."/>
            <person name="Gutierrez S."/>
        </authorList>
    </citation>
    <scope>NUCLEOTIDE SEQUENCE [LARGE SCALE GENOMIC DNA]</scope>
    <source>
        <strain evidence="2 3">NRRL 20695</strain>
    </source>
</reference>
<dbReference type="GO" id="GO:0016301">
    <property type="term" value="F:kinase activity"/>
    <property type="evidence" value="ECO:0007669"/>
    <property type="project" value="UniProtKB-KW"/>
</dbReference>
<keyword evidence="2" id="KW-0808">Transferase</keyword>
<dbReference type="EMBL" id="PXOG01000236">
    <property type="protein sequence ID" value="RGP65305.1"/>
    <property type="molecule type" value="Genomic_DNA"/>
</dbReference>
<comment type="caution">
    <text evidence="2">The sequence shown here is derived from an EMBL/GenBank/DDBJ whole genome shotgun (WGS) entry which is preliminary data.</text>
</comment>
<evidence type="ECO:0000259" key="1">
    <source>
        <dbReference type="PROSITE" id="PS51462"/>
    </source>
</evidence>
<dbReference type="InterPro" id="IPR015797">
    <property type="entry name" value="NUDIX_hydrolase-like_dom_sf"/>
</dbReference>
<organism evidence="2 3">
    <name type="scientific">Fusarium longipes</name>
    <dbReference type="NCBI Taxonomy" id="694270"/>
    <lineage>
        <taxon>Eukaryota</taxon>
        <taxon>Fungi</taxon>
        <taxon>Dikarya</taxon>
        <taxon>Ascomycota</taxon>
        <taxon>Pezizomycotina</taxon>
        <taxon>Sordariomycetes</taxon>
        <taxon>Hypocreomycetidae</taxon>
        <taxon>Hypocreales</taxon>
        <taxon>Nectriaceae</taxon>
        <taxon>Fusarium</taxon>
    </lineage>
</organism>
<dbReference type="PROSITE" id="PS51462">
    <property type="entry name" value="NUDIX"/>
    <property type="match status" value="1"/>
</dbReference>
<gene>
    <name evidence="2" type="ORF">FLONG3_9281</name>
</gene>
<protein>
    <submittedName>
        <fullName evidence="2">Thiamine pyrophosphokinase</fullName>
    </submittedName>
</protein>
<dbReference type="AlphaFoldDB" id="A0A395RZ37"/>
<dbReference type="SUPFAM" id="SSF55811">
    <property type="entry name" value="Nudix"/>
    <property type="match status" value="1"/>
</dbReference>
<name>A0A395RZ37_9HYPO</name>
<feature type="domain" description="Nudix hydrolase" evidence="1">
    <location>
        <begin position="153"/>
        <end position="330"/>
    </location>
</feature>
<keyword evidence="2" id="KW-0418">Kinase</keyword>
<dbReference type="Proteomes" id="UP000266234">
    <property type="component" value="Unassembled WGS sequence"/>
</dbReference>
<dbReference type="CDD" id="cd03676">
    <property type="entry name" value="NUDIX_Tnr3_like"/>
    <property type="match status" value="1"/>
</dbReference>
<dbReference type="STRING" id="694270.A0A395RZ37"/>
<evidence type="ECO:0000313" key="3">
    <source>
        <dbReference type="Proteomes" id="UP000266234"/>
    </source>
</evidence>
<keyword evidence="3" id="KW-1185">Reference proteome</keyword>
<dbReference type="Gene3D" id="3.90.79.10">
    <property type="entry name" value="Nucleoside Triphosphate Pyrophosphohydrolase"/>
    <property type="match status" value="1"/>
</dbReference>
<dbReference type="OrthoDB" id="10261522at2759"/>
<accession>A0A395RZ37</accession>
<evidence type="ECO:0000313" key="2">
    <source>
        <dbReference type="EMBL" id="RGP65305.1"/>
    </source>
</evidence>
<sequence length="372" mass="42669">MDSPTGTLYPCIDYANKHRAPKDIRHRQLYINGYDECIGFVPERFAQVMIWDELYFSVPPEPFPGSSFRAIVIKTDFLPALSKYNPKFSWHDDEKCCMLAFDKLAMDNCAQFPSLGAWAMTNYEQQEYSPVHVFDNRLGRIRIPTPLRGLIGALTVGVHLNVYSRNPTTGEYHIWVSHRAVGRDMSYSGMFDQIVAGGADPDDEIGCVLAPHKTLIREAKEEAGLEIDESTQHAYVPGNIKKPRSKIGKVARVSWITFYDEKDEDAGHLNEGQVEPGVRIIYDLEVKRDFRPTPNEPGIKFQLMNMSEVKKSLVGVYPRWKPNSGLVMLDFLVRHQQVTMNNDHQFSQIVNDLRPEIPFRFADQWRSRVKGW</sequence>
<proteinExistence type="predicted"/>
<dbReference type="InterPro" id="IPR000086">
    <property type="entry name" value="NUDIX_hydrolase_dom"/>
</dbReference>